<dbReference type="InterPro" id="IPR003667">
    <property type="entry name" value="NqrDE/RnfAE"/>
</dbReference>
<comment type="similarity">
    <text evidence="8">Belongs to the NqrDE/RnfAE family.</text>
</comment>
<dbReference type="PANTHER" id="PTHR30586:SF0">
    <property type="entry name" value="ION-TRANSLOCATING OXIDOREDUCTASE COMPLEX SUBUNIT E"/>
    <property type="match status" value="1"/>
</dbReference>
<evidence type="ECO:0000256" key="6">
    <source>
        <dbReference type="ARBA" id="ARBA00022989"/>
    </source>
</evidence>
<evidence type="ECO:0000256" key="5">
    <source>
        <dbReference type="ARBA" id="ARBA00022982"/>
    </source>
</evidence>
<reference evidence="9" key="1">
    <citation type="submission" date="2022-08" db="EMBL/GenBank/DDBJ databases">
        <title>Genome Sequence of the sulphate-reducing bacterium, Pseudodesulfovibrio portus JCM14722.</title>
        <authorList>
            <person name="Kondo R."/>
            <person name="Kataoka T."/>
        </authorList>
    </citation>
    <scope>NUCLEOTIDE SEQUENCE</scope>
    <source>
        <strain evidence="9">JCM 14722</strain>
    </source>
</reference>
<keyword evidence="5 8" id="KW-0249">Electron transport</keyword>
<evidence type="ECO:0000313" key="9">
    <source>
        <dbReference type="EMBL" id="BDQ32896.1"/>
    </source>
</evidence>
<dbReference type="RefSeq" id="WP_264982956.1">
    <property type="nucleotide sequence ID" value="NZ_AP026708.1"/>
</dbReference>
<keyword evidence="3 8" id="KW-0812">Transmembrane</keyword>
<comment type="subunit">
    <text evidence="8">The complex is composed of six subunits: RnfA, RnfB, RnfC, RnfD, RnfE and RnfG.</text>
</comment>
<dbReference type="NCBIfam" id="NF009070">
    <property type="entry name" value="PRK12405.1"/>
    <property type="match status" value="1"/>
</dbReference>
<keyword evidence="4 8" id="KW-1278">Translocase</keyword>
<keyword evidence="8" id="KW-1003">Cell membrane</keyword>
<comment type="function">
    <text evidence="8">Part of a membrane-bound complex that couples electron transfer with translocation of ions across the membrane.</text>
</comment>
<dbReference type="HAMAP" id="MF_00478">
    <property type="entry name" value="RsxE_RnfE"/>
    <property type="match status" value="1"/>
</dbReference>
<evidence type="ECO:0000313" key="10">
    <source>
        <dbReference type="Proteomes" id="UP001061361"/>
    </source>
</evidence>
<comment type="subcellular location">
    <subcellularLocation>
        <location evidence="8">Cell membrane</location>
        <topology evidence="8">Multi-pass membrane protein</topology>
    </subcellularLocation>
    <subcellularLocation>
        <location evidence="1">Endomembrane system</location>
        <topology evidence="1">Multi-pass membrane protein</topology>
    </subcellularLocation>
</comment>
<dbReference type="EMBL" id="AP026708">
    <property type="protein sequence ID" value="BDQ32896.1"/>
    <property type="molecule type" value="Genomic_DNA"/>
</dbReference>
<keyword evidence="6 8" id="KW-1133">Transmembrane helix</keyword>
<dbReference type="EC" id="7.-.-.-" evidence="8"/>
<feature type="transmembrane region" description="Helical" evidence="8">
    <location>
        <begin position="94"/>
        <end position="112"/>
    </location>
</feature>
<dbReference type="PANTHER" id="PTHR30586">
    <property type="entry name" value="ELECTRON TRANSPORT COMPLEX PROTEIN RNFE"/>
    <property type="match status" value="1"/>
</dbReference>
<protein>
    <recommendedName>
        <fullName evidence="8">Ion-translocating oxidoreductase complex subunit E</fullName>
        <ecNumber evidence="8">7.-.-.-</ecNumber>
    </recommendedName>
    <alternativeName>
        <fullName evidence="8">Rnf electron transport complex subunit E</fullName>
    </alternativeName>
</protein>
<evidence type="ECO:0000256" key="3">
    <source>
        <dbReference type="ARBA" id="ARBA00022692"/>
    </source>
</evidence>
<proteinExistence type="inferred from homology"/>
<evidence type="ECO:0000256" key="2">
    <source>
        <dbReference type="ARBA" id="ARBA00022448"/>
    </source>
</evidence>
<accession>A0ABM8ANA3</accession>
<evidence type="ECO:0000256" key="1">
    <source>
        <dbReference type="ARBA" id="ARBA00004127"/>
    </source>
</evidence>
<evidence type="ECO:0000256" key="4">
    <source>
        <dbReference type="ARBA" id="ARBA00022967"/>
    </source>
</evidence>
<feature type="transmembrane region" description="Helical" evidence="8">
    <location>
        <begin position="124"/>
        <end position="146"/>
    </location>
</feature>
<keyword evidence="2 8" id="KW-0813">Transport</keyword>
<feature type="transmembrane region" description="Helical" evidence="8">
    <location>
        <begin position="69"/>
        <end position="88"/>
    </location>
</feature>
<dbReference type="NCBIfam" id="TIGR01948">
    <property type="entry name" value="rnfE"/>
    <property type="match status" value="1"/>
</dbReference>
<feature type="transmembrane region" description="Helical" evidence="8">
    <location>
        <begin position="166"/>
        <end position="189"/>
    </location>
</feature>
<organism evidence="9 10">
    <name type="scientific">Pseudodesulfovibrio portus</name>
    <dbReference type="NCBI Taxonomy" id="231439"/>
    <lineage>
        <taxon>Bacteria</taxon>
        <taxon>Pseudomonadati</taxon>
        <taxon>Thermodesulfobacteriota</taxon>
        <taxon>Desulfovibrionia</taxon>
        <taxon>Desulfovibrionales</taxon>
        <taxon>Desulfovibrionaceae</taxon>
    </lineage>
</organism>
<sequence length="225" mass="24380">MSALWKEFSKGLWKDLPPFKLVLGLCPVLAVTKTAYNGFGMGMAVIFVLALSNLMVSLLRKVIPTKVRIACFIVVAASLVVCVELLMQAYAYPLYQQLGIFVPLIVVNCIILGRAEAFASKNPLLLSVADGLGMGIGFTISLTFLGSIRELFGYGTWFGMQVTGDWYQPFTFMVEAPGAFVCLGVLLAGMNAFTNWQRKTKGLEAIEGPTHDCKSCGMCATKPGL</sequence>
<gene>
    <name evidence="8" type="primary">rnfE</name>
    <name evidence="9" type="ORF">JCM14722_04380</name>
</gene>
<feature type="transmembrane region" description="Helical" evidence="8">
    <location>
        <begin position="38"/>
        <end position="57"/>
    </location>
</feature>
<dbReference type="Proteomes" id="UP001061361">
    <property type="component" value="Chromosome"/>
</dbReference>
<keyword evidence="7 8" id="KW-0472">Membrane</keyword>
<evidence type="ECO:0000256" key="7">
    <source>
        <dbReference type="ARBA" id="ARBA00023136"/>
    </source>
</evidence>
<name>A0ABM8ANA3_9BACT</name>
<keyword evidence="10" id="KW-1185">Reference proteome</keyword>
<evidence type="ECO:0000256" key="8">
    <source>
        <dbReference type="HAMAP-Rule" id="MF_00478"/>
    </source>
</evidence>
<dbReference type="InterPro" id="IPR010968">
    <property type="entry name" value="RnfE"/>
</dbReference>
<dbReference type="PIRSF" id="PIRSF006102">
    <property type="entry name" value="NQR_DE"/>
    <property type="match status" value="1"/>
</dbReference>
<dbReference type="Pfam" id="PF02508">
    <property type="entry name" value="Rnf-Nqr"/>
    <property type="match status" value="1"/>
</dbReference>